<name>A0A1H3Q4P3_9BACT</name>
<sequence length="127" mass="15031">MENQNTISQLHKEHKEWLNKLLFYRDELSIMDGRILEVAKKKPGKEVMVMVEHFQNQVIIQNEQIDILNHDIKSHEAYLHTAVEKKGADIGTENFSDHQKHRESIAVFEKIFRELREEFIGFLAKSM</sequence>
<evidence type="ECO:0008006" key="3">
    <source>
        <dbReference type="Google" id="ProtNLM"/>
    </source>
</evidence>
<comment type="caution">
    <text evidence="1">The sequence shown here is derived from an EMBL/GenBank/DDBJ whole genome shotgun (WGS) entry which is preliminary data.</text>
</comment>
<dbReference type="RefSeq" id="WP_019599636.1">
    <property type="nucleotide sequence ID" value="NZ_FNQC01000005.1"/>
</dbReference>
<organism evidence="1 2">
    <name type="scientific">Rhodonellum ikkaensis</name>
    <dbReference type="NCBI Taxonomy" id="336829"/>
    <lineage>
        <taxon>Bacteria</taxon>
        <taxon>Pseudomonadati</taxon>
        <taxon>Bacteroidota</taxon>
        <taxon>Cytophagia</taxon>
        <taxon>Cytophagales</taxon>
        <taxon>Cytophagaceae</taxon>
        <taxon>Rhodonellum</taxon>
    </lineage>
</organism>
<protein>
    <recommendedName>
        <fullName evidence="3">DUF2383 domain-containing protein</fullName>
    </recommendedName>
</protein>
<evidence type="ECO:0000313" key="2">
    <source>
        <dbReference type="Proteomes" id="UP000199663"/>
    </source>
</evidence>
<keyword evidence="2" id="KW-1185">Reference proteome</keyword>
<reference evidence="1 2" key="1">
    <citation type="submission" date="2016-10" db="EMBL/GenBank/DDBJ databases">
        <authorList>
            <person name="Varghese N."/>
            <person name="Submissions S."/>
        </authorList>
    </citation>
    <scope>NUCLEOTIDE SEQUENCE [LARGE SCALE GENOMIC DNA]</scope>
    <source>
        <strain evidence="1 2">DSM 17997</strain>
    </source>
</reference>
<dbReference type="EMBL" id="FNQC01000005">
    <property type="protein sequence ID" value="SDZ08141.1"/>
    <property type="molecule type" value="Genomic_DNA"/>
</dbReference>
<proteinExistence type="predicted"/>
<evidence type="ECO:0000313" key="1">
    <source>
        <dbReference type="EMBL" id="SDZ08141.1"/>
    </source>
</evidence>
<gene>
    <name evidence="1" type="ORF">SAMN05444412_105214</name>
</gene>
<accession>A0A1H3Q4P3</accession>
<dbReference type="Proteomes" id="UP000199663">
    <property type="component" value="Unassembled WGS sequence"/>
</dbReference>